<feature type="region of interest" description="Disordered" evidence="1">
    <location>
        <begin position="138"/>
        <end position="178"/>
    </location>
</feature>
<dbReference type="Proteomes" id="UP001165060">
    <property type="component" value="Unassembled WGS sequence"/>
</dbReference>
<name>A0ABQ6MGN2_9STRA</name>
<proteinExistence type="predicted"/>
<dbReference type="SUPFAM" id="SSF110916">
    <property type="entry name" value="Peptidyl-tRNA hydrolase domain-like"/>
    <property type="match status" value="1"/>
</dbReference>
<evidence type="ECO:0000259" key="2">
    <source>
        <dbReference type="Pfam" id="PF00472"/>
    </source>
</evidence>
<dbReference type="InterPro" id="IPR052104">
    <property type="entry name" value="Mito_Release_Factor_mL62"/>
</dbReference>
<evidence type="ECO:0000313" key="3">
    <source>
        <dbReference type="EMBL" id="GMI25714.1"/>
    </source>
</evidence>
<keyword evidence="4" id="KW-1185">Reference proteome</keyword>
<dbReference type="PANTHER" id="PTHR11075">
    <property type="entry name" value="PEPTIDE CHAIN RELEASE FACTOR"/>
    <property type="match status" value="1"/>
</dbReference>
<dbReference type="Pfam" id="PF00472">
    <property type="entry name" value="RF-1"/>
    <property type="match status" value="1"/>
</dbReference>
<dbReference type="Gene3D" id="3.30.160.20">
    <property type="match status" value="1"/>
</dbReference>
<evidence type="ECO:0000256" key="1">
    <source>
        <dbReference type="SAM" id="MobiDB-lite"/>
    </source>
</evidence>
<feature type="compositionally biased region" description="Basic residues" evidence="1">
    <location>
        <begin position="160"/>
        <end position="178"/>
    </location>
</feature>
<feature type="domain" description="Prokaryotic-type class I peptide chain release factors" evidence="2">
    <location>
        <begin position="51"/>
        <end position="172"/>
    </location>
</feature>
<comment type="caution">
    <text evidence="3">The sequence shown here is derived from an EMBL/GenBank/DDBJ whole genome shotgun (WGS) entry which is preliminary data.</text>
</comment>
<feature type="compositionally biased region" description="Basic and acidic residues" evidence="1">
    <location>
        <begin position="138"/>
        <end position="147"/>
    </location>
</feature>
<feature type="compositionally biased region" description="Low complexity" evidence="1">
    <location>
        <begin position="1"/>
        <end position="11"/>
    </location>
</feature>
<accession>A0ABQ6MGN2</accession>
<protein>
    <recommendedName>
        <fullName evidence="2">Prokaryotic-type class I peptide chain release factors domain-containing protein</fullName>
    </recommendedName>
</protein>
<dbReference type="PANTHER" id="PTHR11075:SF54">
    <property type="entry name" value="LARGE RIBOSOMAL SUBUNIT PROTEIN ML62"/>
    <property type="match status" value="1"/>
</dbReference>
<gene>
    <name evidence="3" type="ORF">TeGR_g9996</name>
</gene>
<organism evidence="3 4">
    <name type="scientific">Tetraparma gracilis</name>
    <dbReference type="NCBI Taxonomy" id="2962635"/>
    <lineage>
        <taxon>Eukaryota</taxon>
        <taxon>Sar</taxon>
        <taxon>Stramenopiles</taxon>
        <taxon>Ochrophyta</taxon>
        <taxon>Bolidophyceae</taxon>
        <taxon>Parmales</taxon>
        <taxon>Triparmaceae</taxon>
        <taxon>Tetraparma</taxon>
    </lineage>
</organism>
<feature type="region of interest" description="Disordered" evidence="1">
    <location>
        <begin position="1"/>
        <end position="20"/>
    </location>
</feature>
<sequence>MFRLLPRLPRQPLHPPSPVPLPPAWRPFSSAPTPDSHIDVASLLPSKRFYELSYARSSGPGGQNANKVNTKASLRLPLDDQPWMPGELRRRVAERNKGIVNSRGELQLTCQEHRTQRANREVCVKRLTALLREAGVPEKERAMRDGETFVTEGGRQRRREDKRRRGDKKKNRGSKNDF</sequence>
<dbReference type="InterPro" id="IPR000352">
    <property type="entry name" value="Pep_chain_release_fac_I"/>
</dbReference>
<evidence type="ECO:0000313" key="4">
    <source>
        <dbReference type="Proteomes" id="UP001165060"/>
    </source>
</evidence>
<dbReference type="EMBL" id="BRYB01002804">
    <property type="protein sequence ID" value="GMI25714.1"/>
    <property type="molecule type" value="Genomic_DNA"/>
</dbReference>
<reference evidence="3 4" key="1">
    <citation type="journal article" date="2023" name="Commun. Biol.">
        <title>Genome analysis of Parmales, the sister group of diatoms, reveals the evolutionary specialization of diatoms from phago-mixotrophs to photoautotrophs.</title>
        <authorList>
            <person name="Ban H."/>
            <person name="Sato S."/>
            <person name="Yoshikawa S."/>
            <person name="Yamada K."/>
            <person name="Nakamura Y."/>
            <person name="Ichinomiya M."/>
            <person name="Sato N."/>
            <person name="Blanc-Mathieu R."/>
            <person name="Endo H."/>
            <person name="Kuwata A."/>
            <person name="Ogata H."/>
        </authorList>
    </citation>
    <scope>NUCLEOTIDE SEQUENCE [LARGE SCALE GENOMIC DNA]</scope>
</reference>